<feature type="transmembrane region" description="Helical" evidence="1">
    <location>
        <begin position="55"/>
        <end position="76"/>
    </location>
</feature>
<sequence>MDKIPLFKTSVGRFARALEFIIAVAIALGVVLGFFDLVKYYSLILKADVLGTYDVFQGFLGFALLLIVGIEMIFMLLYHSTKAILELILFVIARKLLIYANTMTDIVLGAVAILIIFMTLHFFVKDREKRVLQRKA</sequence>
<keyword evidence="3" id="KW-1185">Reference proteome</keyword>
<feature type="transmembrane region" description="Helical" evidence="1">
    <location>
        <begin position="106"/>
        <end position="124"/>
    </location>
</feature>
<name>H3NHG0_9LACT</name>
<keyword evidence="1" id="KW-0812">Transmembrane</keyword>
<proteinExistence type="predicted"/>
<dbReference type="RefSeq" id="WP_006308217.1">
    <property type="nucleotide sequence ID" value="NZ_JH601133.1"/>
</dbReference>
<evidence type="ECO:0000313" key="3">
    <source>
        <dbReference type="Proteomes" id="UP000006190"/>
    </source>
</evidence>
<dbReference type="AlphaFoldDB" id="H3NHG0"/>
<evidence type="ECO:0008006" key="4">
    <source>
        <dbReference type="Google" id="ProtNLM"/>
    </source>
</evidence>
<dbReference type="HOGENOM" id="CLU_129179_0_1_9"/>
<feature type="transmembrane region" description="Helical" evidence="1">
    <location>
        <begin position="83"/>
        <end position="100"/>
    </location>
</feature>
<keyword evidence="1" id="KW-0472">Membrane</keyword>
<evidence type="ECO:0000313" key="2">
    <source>
        <dbReference type="EMBL" id="EHR38215.1"/>
    </source>
</evidence>
<dbReference type="PATRIC" id="fig|883113.3.peg.303"/>
<accession>H3NHG0</accession>
<dbReference type="Proteomes" id="UP000006190">
    <property type="component" value="Unassembled WGS sequence"/>
</dbReference>
<dbReference type="eggNOG" id="ENOG5030C2E">
    <property type="taxonomic scope" value="Bacteria"/>
</dbReference>
<reference evidence="2 3" key="1">
    <citation type="submission" date="2012-01" db="EMBL/GenBank/DDBJ databases">
        <title>The Genome Sequence of Facklamia languida CCUG 37842.</title>
        <authorList>
            <consortium name="The Broad Institute Genome Sequencing Platform"/>
            <person name="Earl A."/>
            <person name="Ward D."/>
            <person name="Feldgarden M."/>
            <person name="Gevers D."/>
            <person name="Huys G."/>
            <person name="Young S.K."/>
            <person name="Zeng Q."/>
            <person name="Gargeya S."/>
            <person name="Fitzgerald M."/>
            <person name="Haas B."/>
            <person name="Abouelleil A."/>
            <person name="Alvarado L."/>
            <person name="Arachchi H.M."/>
            <person name="Berlin A."/>
            <person name="Chapman S.B."/>
            <person name="Gearin G."/>
            <person name="Goldberg J."/>
            <person name="Griggs A."/>
            <person name="Gujja S."/>
            <person name="Hansen M."/>
            <person name="Heiman D."/>
            <person name="Howarth C."/>
            <person name="Larimer J."/>
            <person name="Lui A."/>
            <person name="MacDonald P.J.P."/>
            <person name="McCowen C."/>
            <person name="Montmayeur A."/>
            <person name="Murphy C."/>
            <person name="Neiman D."/>
            <person name="Pearson M."/>
            <person name="Priest M."/>
            <person name="Roberts A."/>
            <person name="Saif S."/>
            <person name="Shea T."/>
            <person name="Sisk P."/>
            <person name="Stolte C."/>
            <person name="Sykes S."/>
            <person name="Wortman J."/>
            <person name="Nusbaum C."/>
            <person name="Birren B."/>
        </authorList>
    </citation>
    <scope>NUCLEOTIDE SEQUENCE [LARGE SCALE GENOMIC DNA]</scope>
    <source>
        <strain evidence="2 3">CCUG 37842</strain>
    </source>
</reference>
<dbReference type="OrthoDB" id="1696956at2"/>
<dbReference type="EMBL" id="AGEG01000002">
    <property type="protein sequence ID" value="EHR38215.1"/>
    <property type="molecule type" value="Genomic_DNA"/>
</dbReference>
<comment type="caution">
    <text evidence="2">The sequence shown here is derived from an EMBL/GenBank/DDBJ whole genome shotgun (WGS) entry which is preliminary data.</text>
</comment>
<evidence type="ECO:0000256" key="1">
    <source>
        <dbReference type="SAM" id="Phobius"/>
    </source>
</evidence>
<keyword evidence="1" id="KW-1133">Transmembrane helix</keyword>
<dbReference type="STRING" id="883113.HMPREF9708_00299"/>
<protein>
    <recommendedName>
        <fullName evidence="4">Protein PsiE</fullName>
    </recommendedName>
</protein>
<gene>
    <name evidence="2" type="ORF">HMPREF9708_00299</name>
</gene>
<organism evidence="2 3">
    <name type="scientific">Facklamia languida CCUG 37842</name>
    <dbReference type="NCBI Taxonomy" id="883113"/>
    <lineage>
        <taxon>Bacteria</taxon>
        <taxon>Bacillati</taxon>
        <taxon>Bacillota</taxon>
        <taxon>Bacilli</taxon>
        <taxon>Lactobacillales</taxon>
        <taxon>Aerococcaceae</taxon>
        <taxon>Facklamia</taxon>
    </lineage>
</organism>
<feature type="transmembrane region" description="Helical" evidence="1">
    <location>
        <begin position="20"/>
        <end position="43"/>
    </location>
</feature>